<evidence type="ECO:0000313" key="1">
    <source>
        <dbReference type="EMBL" id="KAK3719316.1"/>
    </source>
</evidence>
<sequence length="179" mass="19451">MSRLFPHSAYAEDQPFAQTLLTYHVLHRGLQSGAVVGLSIGVVRSLIRHTPLATAALRSTGYGAIIGTALMVPGLAGQMAGKTEIEWKDRSWRLLENEGQKEVDDWSNAGFVAGVLAIVRSDALRQLKKGRWVKLVGGAAMGNLLGVTGYMIWRYGFHGGRRAQEEHPDKGVTSQPAMI</sequence>
<gene>
    <name evidence="1" type="ORF">LTR37_004535</name>
</gene>
<dbReference type="EMBL" id="JAUTXU010000027">
    <property type="protein sequence ID" value="KAK3719316.1"/>
    <property type="molecule type" value="Genomic_DNA"/>
</dbReference>
<keyword evidence="2" id="KW-1185">Reference proteome</keyword>
<accession>A0ACC3NPV5</accession>
<organism evidence="1 2">
    <name type="scientific">Vermiconidia calcicola</name>
    <dbReference type="NCBI Taxonomy" id="1690605"/>
    <lineage>
        <taxon>Eukaryota</taxon>
        <taxon>Fungi</taxon>
        <taxon>Dikarya</taxon>
        <taxon>Ascomycota</taxon>
        <taxon>Pezizomycotina</taxon>
        <taxon>Dothideomycetes</taxon>
        <taxon>Dothideomycetidae</taxon>
        <taxon>Mycosphaerellales</taxon>
        <taxon>Extremaceae</taxon>
        <taxon>Vermiconidia</taxon>
    </lineage>
</organism>
<name>A0ACC3NPV5_9PEZI</name>
<proteinExistence type="predicted"/>
<protein>
    <submittedName>
        <fullName evidence="1">Uncharacterized protein</fullName>
    </submittedName>
</protein>
<comment type="caution">
    <text evidence="1">The sequence shown here is derived from an EMBL/GenBank/DDBJ whole genome shotgun (WGS) entry which is preliminary data.</text>
</comment>
<reference evidence="1" key="1">
    <citation type="submission" date="2023-07" db="EMBL/GenBank/DDBJ databases">
        <title>Black Yeasts Isolated from many extreme environments.</title>
        <authorList>
            <person name="Coleine C."/>
            <person name="Stajich J.E."/>
            <person name="Selbmann L."/>
        </authorList>
    </citation>
    <scope>NUCLEOTIDE SEQUENCE</scope>
    <source>
        <strain evidence="1">CCFEE 5714</strain>
    </source>
</reference>
<dbReference type="Proteomes" id="UP001281147">
    <property type="component" value="Unassembled WGS sequence"/>
</dbReference>
<evidence type="ECO:0000313" key="2">
    <source>
        <dbReference type="Proteomes" id="UP001281147"/>
    </source>
</evidence>